<keyword evidence="9" id="KW-0411">Iron-sulfur</keyword>
<keyword evidence="5" id="KW-0500">Molybdenum</keyword>
<accession>A0A1E5QC67</accession>
<dbReference type="InterPro" id="IPR041957">
    <property type="entry name" value="CT_Nitrate-R-NapA-like"/>
</dbReference>
<dbReference type="InterPro" id="IPR009010">
    <property type="entry name" value="Asp_de-COase-like_dom_sf"/>
</dbReference>
<dbReference type="Pfam" id="PF04324">
    <property type="entry name" value="Fer2_BFD"/>
    <property type="match status" value="1"/>
</dbReference>
<dbReference type="Gene3D" id="1.10.10.1100">
    <property type="entry name" value="BFD-like [2Fe-2S]-binding domain"/>
    <property type="match status" value="1"/>
</dbReference>
<dbReference type="PANTHER" id="PTHR43105">
    <property type="entry name" value="RESPIRATORY NITRATE REDUCTASE"/>
    <property type="match status" value="1"/>
</dbReference>
<dbReference type="GO" id="GO:0051539">
    <property type="term" value="F:4 iron, 4 sulfur cluster binding"/>
    <property type="evidence" value="ECO:0007669"/>
    <property type="project" value="UniProtKB-KW"/>
</dbReference>
<dbReference type="GO" id="GO:0045333">
    <property type="term" value="P:cellular respiration"/>
    <property type="evidence" value="ECO:0007669"/>
    <property type="project" value="UniProtKB-ARBA"/>
</dbReference>
<dbReference type="Proteomes" id="UP000095347">
    <property type="component" value="Unassembled WGS sequence"/>
</dbReference>
<dbReference type="Pfam" id="PF04879">
    <property type="entry name" value="Molybdop_Fe4S4"/>
    <property type="match status" value="1"/>
</dbReference>
<dbReference type="GO" id="GO:1990204">
    <property type="term" value="C:oxidoreductase complex"/>
    <property type="evidence" value="ECO:0007669"/>
    <property type="project" value="UniProtKB-ARBA"/>
</dbReference>
<evidence type="ECO:0000256" key="5">
    <source>
        <dbReference type="ARBA" id="ARBA00022505"/>
    </source>
</evidence>
<comment type="caution">
    <text evidence="12">The sequence shown here is derived from an EMBL/GenBank/DDBJ whole genome shotgun (WGS) entry which is preliminary data.</text>
</comment>
<feature type="domain" description="4Fe-4S Mo/W bis-MGD-type" evidence="11">
    <location>
        <begin position="2"/>
        <end position="58"/>
    </location>
</feature>
<dbReference type="Gene3D" id="2.20.25.90">
    <property type="entry name" value="ADC-like domains"/>
    <property type="match status" value="1"/>
</dbReference>
<reference evidence="13" key="1">
    <citation type="submission" date="2016-07" db="EMBL/GenBank/DDBJ databases">
        <authorList>
            <person name="Florea S."/>
            <person name="Webb J.S."/>
            <person name="Jaromczyk J."/>
            <person name="Schardl C.L."/>
        </authorList>
    </citation>
    <scope>NUCLEOTIDE SEQUENCE [LARGE SCALE GENOMIC DNA]</scope>
    <source>
        <strain evidence="13">MV-1</strain>
    </source>
</reference>
<evidence type="ECO:0000256" key="2">
    <source>
        <dbReference type="ARBA" id="ARBA00001966"/>
    </source>
</evidence>
<keyword evidence="13" id="KW-1185">Reference proteome</keyword>
<comment type="similarity">
    <text evidence="3">Belongs to the prokaryotic molybdopterin-containing oxidoreductase family. NasA/NapA/NarB subfamily.</text>
</comment>
<sequence length="894" mass="95815">MAEAVHTTCPYCGVGCGVLVTDLGDGDYQVKGDPDHPANFGRLCSKGSALAETLSDQSRLLYPEVNGEHTDWDTALDRVADEFKAVIQEHGPDAVAFYVSGQLMTEAYYVANKLMKGFIGSANIDTNSRLCMASSVAGHKRAFGSDTVPGNYEDLDHADTVVLVGSNLAWCHPVLYQRLALAKKEHGTHVIVIDPRRTATCDIADQHLAIKPGTDVRLFNGLLAHLDGRGCVDDDFVQRHTKDFGIALDAAHLGGAEIATLARDCGVGTADVSAFYAAFERSEKIVTVYSQGVNQSSQGTDKVNAIINCHLLTGRIGKPGCGPLSVTGQPNAMGGREVGGLANTLAAHMDFDPVSVDIVERFWDAPAIARAPGLKAVEMFEAIHDGRIKALWVMATNPAVSLPDANRVREALAICPFVAVSDCVPTNDTMAFADVVLPSTTWGDRDGTVTNSERCISRQRPFRTAPGEAREDWRIICDVAARMGHGAAFAFAGPAMIFAEHAGLSAFENDGSRDFDLSGLTQLDPSSYDALMPVQWPVLSSDADGCARLFGAGGFFHVDGRARFVAVHHKSPTHDLSAAYPLVLNTGRVRDQWHTMTRTGLSPRLAQHRTEPFVEVHPGDAAAYGLTDGGFATLTSRWGEALLRVRLDDSQRPGSIFVPIHWSDTNSANAVIGRLVSPSTDALSGQPESKFTPVRLCAFHPKWHALLVTREDVDVGEADYWTTITGTACSITTMAGTGEISDWESWARQRLGGHNSEWLSFCDPSGGRHRFAALRDGLLTAAVFISPRADLPSLDWVQTQFGLDALDDLARAGLLAGRAAGDAFDPGPMVCSCFSVGINDLRRAITQDQILTVDAIGEALKAGTNCGSCRSEIQAILDAELPPVICDSPHQAVA</sequence>
<gene>
    <name evidence="12" type="ORF">BEN30_02215</name>
</gene>
<dbReference type="InterPro" id="IPR006963">
    <property type="entry name" value="Mopterin_OxRdtase_4Fe-4S_dom"/>
</dbReference>
<evidence type="ECO:0000313" key="12">
    <source>
        <dbReference type="EMBL" id="OEJ69670.1"/>
    </source>
</evidence>
<dbReference type="GO" id="GO:0016020">
    <property type="term" value="C:membrane"/>
    <property type="evidence" value="ECO:0007669"/>
    <property type="project" value="TreeGrafter"/>
</dbReference>
<comment type="cofactor">
    <cofactor evidence="1">
        <name>Mo-bis(molybdopterin guanine dinucleotide)</name>
        <dbReference type="ChEBI" id="CHEBI:60539"/>
    </cofactor>
</comment>
<dbReference type="InterPro" id="IPR006656">
    <property type="entry name" value="Mopterin_OxRdtase"/>
</dbReference>
<protein>
    <submittedName>
        <fullName evidence="12">Nitrate reductase</fullName>
    </submittedName>
</protein>
<dbReference type="GO" id="GO:0016491">
    <property type="term" value="F:oxidoreductase activity"/>
    <property type="evidence" value="ECO:0007669"/>
    <property type="project" value="UniProtKB-KW"/>
</dbReference>
<keyword evidence="4" id="KW-0004">4Fe-4S</keyword>
<evidence type="ECO:0000256" key="4">
    <source>
        <dbReference type="ARBA" id="ARBA00022485"/>
    </source>
</evidence>
<proteinExistence type="inferred from homology"/>
<evidence type="ECO:0000259" key="11">
    <source>
        <dbReference type="PROSITE" id="PS51669"/>
    </source>
</evidence>
<dbReference type="GO" id="GO:0042128">
    <property type="term" value="P:nitrate assimilation"/>
    <property type="evidence" value="ECO:0007669"/>
    <property type="project" value="UniProtKB-KW"/>
</dbReference>
<comment type="cofactor">
    <cofactor evidence="2">
        <name>[4Fe-4S] cluster</name>
        <dbReference type="ChEBI" id="CHEBI:49883"/>
    </cofactor>
</comment>
<evidence type="ECO:0000256" key="6">
    <source>
        <dbReference type="ARBA" id="ARBA00022723"/>
    </source>
</evidence>
<dbReference type="PROSITE" id="PS51669">
    <property type="entry name" value="4FE4S_MOW_BIS_MGD"/>
    <property type="match status" value="1"/>
</dbReference>
<dbReference type="Pfam" id="PF00384">
    <property type="entry name" value="Molybdopterin"/>
    <property type="match status" value="1"/>
</dbReference>
<evidence type="ECO:0000256" key="1">
    <source>
        <dbReference type="ARBA" id="ARBA00001942"/>
    </source>
</evidence>
<dbReference type="Pfam" id="PF01568">
    <property type="entry name" value="Molydop_binding"/>
    <property type="match status" value="1"/>
</dbReference>
<keyword evidence="8" id="KW-0408">Iron</keyword>
<dbReference type="SMART" id="SM00926">
    <property type="entry name" value="Molybdop_Fe4S4"/>
    <property type="match status" value="1"/>
</dbReference>
<dbReference type="InterPro" id="IPR027467">
    <property type="entry name" value="MopterinOxRdtase_cofactor_BS"/>
</dbReference>
<dbReference type="InterPro" id="IPR007419">
    <property type="entry name" value="BFD-like_2Fe2S-bd_dom"/>
</dbReference>
<dbReference type="SUPFAM" id="SSF50692">
    <property type="entry name" value="ADC-like"/>
    <property type="match status" value="1"/>
</dbReference>
<dbReference type="InterPro" id="IPR041854">
    <property type="entry name" value="BFD-like_2Fe2S-bd_dom_sf"/>
</dbReference>
<dbReference type="PANTHER" id="PTHR43105:SF9">
    <property type="entry name" value="NADPH-FE(3+) OXIDOREDUCTASE SUBUNIT ALPHA"/>
    <property type="match status" value="1"/>
</dbReference>
<dbReference type="GO" id="GO:0046872">
    <property type="term" value="F:metal ion binding"/>
    <property type="evidence" value="ECO:0007669"/>
    <property type="project" value="UniProtKB-KW"/>
</dbReference>
<evidence type="ECO:0000256" key="7">
    <source>
        <dbReference type="ARBA" id="ARBA00023002"/>
    </source>
</evidence>
<name>A0A1E5QC67_9PROT</name>
<dbReference type="Gene3D" id="2.40.40.20">
    <property type="match status" value="1"/>
</dbReference>
<dbReference type="PROSITE" id="PS00551">
    <property type="entry name" value="MOLYBDOPTERIN_PROK_1"/>
    <property type="match status" value="1"/>
</dbReference>
<organism evidence="12 13">
    <name type="scientific">Magnetovibrio blakemorei</name>
    <dbReference type="NCBI Taxonomy" id="28181"/>
    <lineage>
        <taxon>Bacteria</taxon>
        <taxon>Pseudomonadati</taxon>
        <taxon>Pseudomonadota</taxon>
        <taxon>Alphaproteobacteria</taxon>
        <taxon>Rhodospirillales</taxon>
        <taxon>Magnetovibrionaceae</taxon>
        <taxon>Magnetovibrio</taxon>
    </lineage>
</organism>
<evidence type="ECO:0000256" key="9">
    <source>
        <dbReference type="ARBA" id="ARBA00023014"/>
    </source>
</evidence>
<dbReference type="Gene3D" id="3.40.50.740">
    <property type="match status" value="1"/>
</dbReference>
<dbReference type="CDD" id="cd02791">
    <property type="entry name" value="MopB_CT_Nitrate-R-NapA-like"/>
    <property type="match status" value="1"/>
</dbReference>
<dbReference type="EMBL" id="MCGG01000002">
    <property type="protein sequence ID" value="OEJ69670.1"/>
    <property type="molecule type" value="Genomic_DNA"/>
</dbReference>
<dbReference type="InterPro" id="IPR050123">
    <property type="entry name" value="Prok_molybdopt-oxidoreductase"/>
</dbReference>
<dbReference type="CDD" id="cd02754">
    <property type="entry name" value="MopB_Nitrate-R-NapA-like"/>
    <property type="match status" value="1"/>
</dbReference>
<dbReference type="Gene3D" id="3.40.228.10">
    <property type="entry name" value="Dimethylsulfoxide Reductase, domain 2"/>
    <property type="match status" value="1"/>
</dbReference>
<evidence type="ECO:0000256" key="8">
    <source>
        <dbReference type="ARBA" id="ARBA00023004"/>
    </source>
</evidence>
<dbReference type="RefSeq" id="WP_069956386.1">
    <property type="nucleotide sequence ID" value="NZ_MCGG01000002.1"/>
</dbReference>
<dbReference type="GO" id="GO:0043546">
    <property type="term" value="F:molybdopterin cofactor binding"/>
    <property type="evidence" value="ECO:0007669"/>
    <property type="project" value="InterPro"/>
</dbReference>
<evidence type="ECO:0000256" key="10">
    <source>
        <dbReference type="ARBA" id="ARBA00023063"/>
    </source>
</evidence>
<evidence type="ECO:0000313" key="13">
    <source>
        <dbReference type="Proteomes" id="UP000095347"/>
    </source>
</evidence>
<dbReference type="STRING" id="28181.BEN30_02215"/>
<evidence type="ECO:0000256" key="3">
    <source>
        <dbReference type="ARBA" id="ARBA00008747"/>
    </source>
</evidence>
<dbReference type="AlphaFoldDB" id="A0A1E5QC67"/>
<keyword evidence="10" id="KW-0534">Nitrate assimilation</keyword>
<dbReference type="SUPFAM" id="SSF53706">
    <property type="entry name" value="Formate dehydrogenase/DMSO reductase, domains 1-3"/>
    <property type="match status" value="1"/>
</dbReference>
<dbReference type="InterPro" id="IPR006657">
    <property type="entry name" value="MoPterin_dinucl-bd_dom"/>
</dbReference>
<dbReference type="OrthoDB" id="9803192at2"/>
<keyword evidence="7" id="KW-0560">Oxidoreductase</keyword>
<keyword evidence="6" id="KW-0479">Metal-binding</keyword>